<dbReference type="SUPFAM" id="SSF54106">
    <property type="entry name" value="LysM domain"/>
    <property type="match status" value="2"/>
</dbReference>
<dbReference type="PROSITE" id="PS51782">
    <property type="entry name" value="LYSM"/>
    <property type="match status" value="2"/>
</dbReference>
<name>A0ABU4JTL2_9CLOT</name>
<dbReference type="Proteomes" id="UP001281656">
    <property type="component" value="Unassembled WGS sequence"/>
</dbReference>
<dbReference type="PANTHER" id="PTHR33734">
    <property type="entry name" value="LYSM DOMAIN-CONTAINING GPI-ANCHORED PROTEIN 2"/>
    <property type="match status" value="1"/>
</dbReference>
<dbReference type="PANTHER" id="PTHR33734:SF22">
    <property type="entry name" value="MEMBRANE-BOUND LYTIC MUREIN TRANSGLYCOSYLASE D"/>
    <property type="match status" value="1"/>
</dbReference>
<dbReference type="Gene3D" id="3.10.350.10">
    <property type="entry name" value="LysM domain"/>
    <property type="match status" value="2"/>
</dbReference>
<reference evidence="3 4" key="1">
    <citation type="submission" date="2023-04" db="EMBL/GenBank/DDBJ databases">
        <title>Clostridium tannerae sp. nov., isolated from the fecal material of an alpaca.</title>
        <authorList>
            <person name="Miller S."/>
            <person name="Hendry M."/>
            <person name="King J."/>
            <person name="Sankaranarayanan K."/>
            <person name="Lawson P.A."/>
        </authorList>
    </citation>
    <scope>NUCLEOTIDE SEQUENCE [LARGE SCALE GENOMIC DNA]</scope>
    <source>
        <strain evidence="3 4">A1-XYC3</strain>
    </source>
</reference>
<organism evidence="3 4">
    <name type="scientific">Clostridium tanneri</name>
    <dbReference type="NCBI Taxonomy" id="3037988"/>
    <lineage>
        <taxon>Bacteria</taxon>
        <taxon>Bacillati</taxon>
        <taxon>Bacillota</taxon>
        <taxon>Clostridia</taxon>
        <taxon>Eubacteriales</taxon>
        <taxon>Clostridiaceae</taxon>
        <taxon>Clostridium</taxon>
    </lineage>
</organism>
<comment type="caution">
    <text evidence="3">The sequence shown here is derived from an EMBL/GenBank/DDBJ whole genome shotgun (WGS) entry which is preliminary data.</text>
</comment>
<dbReference type="InterPro" id="IPR036779">
    <property type="entry name" value="LysM_dom_sf"/>
</dbReference>
<feature type="domain" description="HTH cro/C1-type" evidence="1">
    <location>
        <begin position="80"/>
        <end position="96"/>
    </location>
</feature>
<dbReference type="InterPro" id="IPR001387">
    <property type="entry name" value="Cro/C1-type_HTH"/>
</dbReference>
<feature type="domain" description="LysM" evidence="2">
    <location>
        <begin position="72"/>
        <end position="116"/>
    </location>
</feature>
<evidence type="ECO:0000313" key="4">
    <source>
        <dbReference type="Proteomes" id="UP001281656"/>
    </source>
</evidence>
<evidence type="ECO:0000259" key="1">
    <source>
        <dbReference type="PROSITE" id="PS50943"/>
    </source>
</evidence>
<dbReference type="PROSITE" id="PS50943">
    <property type="entry name" value="HTH_CROC1"/>
    <property type="match status" value="1"/>
</dbReference>
<protein>
    <submittedName>
        <fullName evidence="3">LysM peptidoglycan-binding domain-containing protein</fullName>
    </submittedName>
</protein>
<feature type="domain" description="LysM" evidence="2">
    <location>
        <begin position="20"/>
        <end position="64"/>
    </location>
</feature>
<dbReference type="EMBL" id="JARUJP010000010">
    <property type="protein sequence ID" value="MDW8801490.1"/>
    <property type="molecule type" value="Genomic_DNA"/>
</dbReference>
<dbReference type="CDD" id="cd00118">
    <property type="entry name" value="LysM"/>
    <property type="match status" value="2"/>
</dbReference>
<keyword evidence="4" id="KW-1185">Reference proteome</keyword>
<dbReference type="RefSeq" id="WP_318798065.1">
    <property type="nucleotide sequence ID" value="NZ_JARUJP010000010.1"/>
</dbReference>
<evidence type="ECO:0000313" key="3">
    <source>
        <dbReference type="EMBL" id="MDW8801490.1"/>
    </source>
</evidence>
<dbReference type="InterPro" id="IPR018392">
    <property type="entry name" value="LysM"/>
</dbReference>
<dbReference type="Pfam" id="PF01476">
    <property type="entry name" value="LysM"/>
    <property type="match status" value="2"/>
</dbReference>
<proteinExistence type="predicted"/>
<evidence type="ECO:0000259" key="2">
    <source>
        <dbReference type="PROSITE" id="PS51782"/>
    </source>
</evidence>
<accession>A0ABU4JTL2</accession>
<dbReference type="SMART" id="SM00257">
    <property type="entry name" value="LysM"/>
    <property type="match status" value="2"/>
</dbReference>
<sequence length="229" mass="25566">MKGKIHMLYNYYRQCPANHYPYIIQPGDTLNIIAYRLEVSVSRIIAANPGINPYNLRIGQILCIPACPPNHVPKIIQPGDTLYKIAQTYNVTIDSILEANPGIDPNYLRVGQRICIPSACALESSNYKETIAAMQADINMLKEDSSVQKAEESNYGSSTRTTRALKVTDGELQFDAAPVTFSENYKGHYTVGKNYPYYTDAAMGGQRGITVKDNFGVWHTFGYRVTLPE</sequence>
<gene>
    <name evidence="3" type="ORF">P8V03_10030</name>
</gene>